<proteinExistence type="predicted"/>
<dbReference type="InterPro" id="IPR041698">
    <property type="entry name" value="Methyltransf_25"/>
</dbReference>
<dbReference type="Pfam" id="PF13649">
    <property type="entry name" value="Methyltransf_25"/>
    <property type="match status" value="1"/>
</dbReference>
<gene>
    <name evidence="2" type="ORF">ABLG96_17795</name>
</gene>
<dbReference type="GO" id="GO:0008168">
    <property type="term" value="F:methyltransferase activity"/>
    <property type="evidence" value="ECO:0007669"/>
    <property type="project" value="UniProtKB-KW"/>
</dbReference>
<dbReference type="EC" id="2.1.-.-" evidence="2"/>
<organism evidence="2">
    <name type="scientific">Nakamurella sp. A5-74</name>
    <dbReference type="NCBI Taxonomy" id="3158264"/>
    <lineage>
        <taxon>Bacteria</taxon>
        <taxon>Bacillati</taxon>
        <taxon>Actinomycetota</taxon>
        <taxon>Actinomycetes</taxon>
        <taxon>Nakamurellales</taxon>
        <taxon>Nakamurellaceae</taxon>
        <taxon>Nakamurella</taxon>
    </lineage>
</organism>
<sequence>MDYTDQQAADLYEILNPWDASDQFYLDRVVGADDVLDIGCGTGAVLHAAVEQGHRGRLVGLDPDPFALAVARRDDRVEWRDGTAATMTSDAEFDLITMGGNAFQCLMTDGEITASVRSMRRALRTGGRVVFDSRNPEARRWESWTPAHATEVTDPAGLLVRVVHDLTEVIDEPGRTTVSFSESITTPDGELLRRDHATVRFLSAAQITAALTGAGFTVDEQLGDWTGAAVSPAAPSIITTATAI</sequence>
<keyword evidence="2" id="KW-0489">Methyltransferase</keyword>
<reference evidence="2" key="1">
    <citation type="submission" date="2024-05" db="EMBL/GenBank/DDBJ databases">
        <authorList>
            <person name="Cai S.Y."/>
            <person name="Jin L.M."/>
            <person name="Li H.R."/>
        </authorList>
    </citation>
    <scope>NUCLEOTIDE SEQUENCE</scope>
    <source>
        <strain evidence="2">A5-74</strain>
    </source>
</reference>
<feature type="domain" description="Methyltransferase" evidence="1">
    <location>
        <begin position="35"/>
        <end position="127"/>
    </location>
</feature>
<dbReference type="PANTHER" id="PTHR42912">
    <property type="entry name" value="METHYLTRANSFERASE"/>
    <property type="match status" value="1"/>
</dbReference>
<dbReference type="CDD" id="cd02440">
    <property type="entry name" value="AdoMet_MTases"/>
    <property type="match status" value="1"/>
</dbReference>
<evidence type="ECO:0000259" key="1">
    <source>
        <dbReference type="Pfam" id="PF13649"/>
    </source>
</evidence>
<name>A0AAU8DP92_9ACTN</name>
<keyword evidence="2" id="KW-0808">Transferase</keyword>
<dbReference type="AlphaFoldDB" id="A0AAU8DP92"/>
<protein>
    <submittedName>
        <fullName evidence="2">Class I SAM-dependent methyltransferase</fullName>
        <ecNumber evidence="2">2.1.-.-</ecNumber>
    </submittedName>
</protein>
<accession>A0AAU8DP92</accession>
<dbReference type="Gene3D" id="3.40.50.150">
    <property type="entry name" value="Vaccinia Virus protein VP39"/>
    <property type="match status" value="1"/>
</dbReference>
<dbReference type="RefSeq" id="WP_353648657.1">
    <property type="nucleotide sequence ID" value="NZ_CP159218.1"/>
</dbReference>
<dbReference type="SUPFAM" id="SSF53335">
    <property type="entry name" value="S-adenosyl-L-methionine-dependent methyltransferases"/>
    <property type="match status" value="1"/>
</dbReference>
<dbReference type="InterPro" id="IPR050508">
    <property type="entry name" value="Methyltransf_Superfamily"/>
</dbReference>
<dbReference type="GO" id="GO:0032259">
    <property type="term" value="P:methylation"/>
    <property type="evidence" value="ECO:0007669"/>
    <property type="project" value="UniProtKB-KW"/>
</dbReference>
<dbReference type="EMBL" id="CP159218">
    <property type="protein sequence ID" value="XCG63042.1"/>
    <property type="molecule type" value="Genomic_DNA"/>
</dbReference>
<evidence type="ECO:0000313" key="2">
    <source>
        <dbReference type="EMBL" id="XCG63042.1"/>
    </source>
</evidence>
<dbReference type="InterPro" id="IPR029063">
    <property type="entry name" value="SAM-dependent_MTases_sf"/>
</dbReference>